<sequence length="97" mass="11207">MYNIVNVVAQVDSLHSLTLTDVELDPIRSVRKNYAFERPNFSSIIFEDVGVKVLNDFFRLSKENYFEFIAIVRSQVDSLRRMAPSHSLLLKDLIGED</sequence>
<accession>F8NJI9</accession>
<dbReference type="HOGENOM" id="CLU_2347998_0_0_1"/>
<protein>
    <submittedName>
        <fullName evidence="1">Uncharacterized protein</fullName>
    </submittedName>
</protein>
<gene>
    <name evidence="1" type="ORF">SERLADRAFT_458513</name>
</gene>
<dbReference type="RefSeq" id="XP_007314281.1">
    <property type="nucleotide sequence ID" value="XM_007314219.1"/>
</dbReference>
<reference evidence="1" key="1">
    <citation type="submission" date="2011-04" db="EMBL/GenBank/DDBJ databases">
        <title>Evolution of plant cell wall degrading machinery underlies the functional diversity of forest fungi.</title>
        <authorList>
            <consortium name="US DOE Joint Genome Institute (JGI-PGF)"/>
            <person name="Eastwood D.C."/>
            <person name="Floudas D."/>
            <person name="Binder M."/>
            <person name="Majcherczyk A."/>
            <person name="Schneider P."/>
            <person name="Aerts A."/>
            <person name="Asiegbu F.O."/>
            <person name="Baker S.E."/>
            <person name="Barry K."/>
            <person name="Bendiksby M."/>
            <person name="Blumentritt M."/>
            <person name="Coutinho P.M."/>
            <person name="Cullen D."/>
            <person name="Cullen D."/>
            <person name="Gathman A."/>
            <person name="Goodell B."/>
            <person name="Henrissat B."/>
            <person name="Ihrmark K."/>
            <person name="Kauserud H."/>
            <person name="Kohler A."/>
            <person name="LaButti K."/>
            <person name="Lapidus A."/>
            <person name="Lavin J.L."/>
            <person name="Lee Y.-H."/>
            <person name="Lindquist E."/>
            <person name="Lilly W."/>
            <person name="Lucas S."/>
            <person name="Morin E."/>
            <person name="Murat C."/>
            <person name="Oguiza J.A."/>
            <person name="Park J."/>
            <person name="Pisabarro A.G."/>
            <person name="Riley R."/>
            <person name="Rosling A."/>
            <person name="Salamov A."/>
            <person name="Schmidt O."/>
            <person name="Schmutz J."/>
            <person name="Skrede I."/>
            <person name="Stenlid J."/>
            <person name="Wiebenga A."/>
            <person name="Xie X."/>
            <person name="Kues U."/>
            <person name="Hibbett D.S."/>
            <person name="Hoffmeister D."/>
            <person name="Hogberg N."/>
            <person name="Martin F."/>
            <person name="Grigoriev I.V."/>
            <person name="Watkinson S.C."/>
        </authorList>
    </citation>
    <scope>NUCLEOTIDE SEQUENCE</scope>
    <source>
        <strain evidence="1">S7.9</strain>
    </source>
</reference>
<dbReference type="EMBL" id="GL945429">
    <property type="protein sequence ID" value="EGO30039.1"/>
    <property type="molecule type" value="Genomic_DNA"/>
</dbReference>
<name>F8NJI9_SERL9</name>
<dbReference type="AlphaFoldDB" id="F8NJI9"/>
<dbReference type="GeneID" id="18817739"/>
<organism>
    <name type="scientific">Serpula lacrymans var. lacrymans (strain S7.9)</name>
    <name type="common">Dry rot fungus</name>
    <dbReference type="NCBI Taxonomy" id="578457"/>
    <lineage>
        <taxon>Eukaryota</taxon>
        <taxon>Fungi</taxon>
        <taxon>Dikarya</taxon>
        <taxon>Basidiomycota</taxon>
        <taxon>Agaricomycotina</taxon>
        <taxon>Agaricomycetes</taxon>
        <taxon>Agaricomycetidae</taxon>
        <taxon>Boletales</taxon>
        <taxon>Coniophorineae</taxon>
        <taxon>Serpulaceae</taxon>
        <taxon>Serpula</taxon>
    </lineage>
</organism>
<dbReference type="KEGG" id="sla:SERLADRAFT_458513"/>
<evidence type="ECO:0000313" key="1">
    <source>
        <dbReference type="EMBL" id="EGO30039.1"/>
    </source>
</evidence>
<proteinExistence type="predicted"/>
<dbReference type="Proteomes" id="UP000008064">
    <property type="component" value="Unassembled WGS sequence"/>
</dbReference>